<evidence type="ECO:0000313" key="1">
    <source>
        <dbReference type="EMBL" id="KAK3002309.1"/>
    </source>
</evidence>
<comment type="caution">
    <text evidence="1">The sequence shown here is derived from an EMBL/GenBank/DDBJ whole genome shotgun (WGS) entry which is preliminary data.</text>
</comment>
<gene>
    <name evidence="1" type="ORF">RJ639_022081</name>
</gene>
<reference evidence="1" key="1">
    <citation type="submission" date="2022-12" db="EMBL/GenBank/DDBJ databases">
        <title>Draft genome assemblies for two species of Escallonia (Escalloniales).</title>
        <authorList>
            <person name="Chanderbali A."/>
            <person name="Dervinis C."/>
            <person name="Anghel I."/>
            <person name="Soltis D."/>
            <person name="Soltis P."/>
            <person name="Zapata F."/>
        </authorList>
    </citation>
    <scope>NUCLEOTIDE SEQUENCE</scope>
    <source>
        <strain evidence="1">UCBG64.0493</strain>
        <tissue evidence="1">Leaf</tissue>
    </source>
</reference>
<evidence type="ECO:0000313" key="2">
    <source>
        <dbReference type="Proteomes" id="UP001188597"/>
    </source>
</evidence>
<organism evidence="1 2">
    <name type="scientific">Escallonia herrerae</name>
    <dbReference type="NCBI Taxonomy" id="1293975"/>
    <lineage>
        <taxon>Eukaryota</taxon>
        <taxon>Viridiplantae</taxon>
        <taxon>Streptophyta</taxon>
        <taxon>Embryophyta</taxon>
        <taxon>Tracheophyta</taxon>
        <taxon>Spermatophyta</taxon>
        <taxon>Magnoliopsida</taxon>
        <taxon>eudicotyledons</taxon>
        <taxon>Gunneridae</taxon>
        <taxon>Pentapetalae</taxon>
        <taxon>asterids</taxon>
        <taxon>campanulids</taxon>
        <taxon>Escalloniales</taxon>
        <taxon>Escalloniaceae</taxon>
        <taxon>Escallonia</taxon>
    </lineage>
</organism>
<dbReference type="EMBL" id="JAVXUP010002617">
    <property type="protein sequence ID" value="KAK3002309.1"/>
    <property type="molecule type" value="Genomic_DNA"/>
</dbReference>
<accession>A0AA89AG31</accession>
<dbReference type="Proteomes" id="UP001188597">
    <property type="component" value="Unassembled WGS sequence"/>
</dbReference>
<sequence>MRPHTRLQEPLTDAAEAKDAAGSLAKAYDKILLDMVEQNELNRSFLALLDENISNANKEP</sequence>
<dbReference type="AlphaFoldDB" id="A0AA89AG31"/>
<proteinExistence type="predicted"/>
<name>A0AA89AG31_9ASTE</name>
<protein>
    <submittedName>
        <fullName evidence="1">Uncharacterized protein</fullName>
    </submittedName>
</protein>
<keyword evidence="2" id="KW-1185">Reference proteome</keyword>
<feature type="non-terminal residue" evidence="1">
    <location>
        <position position="1"/>
    </location>
</feature>